<proteinExistence type="predicted"/>
<feature type="region of interest" description="Disordered" evidence="1">
    <location>
        <begin position="240"/>
        <end position="262"/>
    </location>
</feature>
<dbReference type="EMBL" id="RWJN01000220">
    <property type="protein sequence ID" value="TCD64716.1"/>
    <property type="molecule type" value="Genomic_DNA"/>
</dbReference>
<dbReference type="Proteomes" id="UP000292702">
    <property type="component" value="Unassembled WGS sequence"/>
</dbReference>
<accession>A0A4R0RCJ1</accession>
<protein>
    <submittedName>
        <fullName evidence="2">Uncharacterized protein</fullName>
    </submittedName>
</protein>
<name>A0A4R0RCJ1_9APHY</name>
<dbReference type="AlphaFoldDB" id="A0A4R0RCJ1"/>
<evidence type="ECO:0000313" key="2">
    <source>
        <dbReference type="EMBL" id="TCD64716.1"/>
    </source>
</evidence>
<gene>
    <name evidence="2" type="ORF">EIP91_003759</name>
</gene>
<evidence type="ECO:0000313" key="3">
    <source>
        <dbReference type="Proteomes" id="UP000292702"/>
    </source>
</evidence>
<comment type="caution">
    <text evidence="2">The sequence shown here is derived from an EMBL/GenBank/DDBJ whole genome shotgun (WGS) entry which is preliminary data.</text>
</comment>
<reference evidence="2 3" key="1">
    <citation type="submission" date="2018-11" db="EMBL/GenBank/DDBJ databases">
        <title>Genome assembly of Steccherinum ochraceum LE-BIN_3174, the white-rot fungus of the Steccherinaceae family (The Residual Polyporoid clade, Polyporales, Basidiomycota).</title>
        <authorList>
            <person name="Fedorova T.V."/>
            <person name="Glazunova O.A."/>
            <person name="Landesman E.O."/>
            <person name="Moiseenko K.V."/>
            <person name="Psurtseva N.V."/>
            <person name="Savinova O.S."/>
            <person name="Shakhova N.V."/>
            <person name="Tyazhelova T.V."/>
            <person name="Vasina D.V."/>
        </authorList>
    </citation>
    <scope>NUCLEOTIDE SEQUENCE [LARGE SCALE GENOMIC DNA]</scope>
    <source>
        <strain evidence="2 3">LE-BIN_3174</strain>
    </source>
</reference>
<organism evidence="2 3">
    <name type="scientific">Steccherinum ochraceum</name>
    <dbReference type="NCBI Taxonomy" id="92696"/>
    <lineage>
        <taxon>Eukaryota</taxon>
        <taxon>Fungi</taxon>
        <taxon>Dikarya</taxon>
        <taxon>Basidiomycota</taxon>
        <taxon>Agaricomycotina</taxon>
        <taxon>Agaricomycetes</taxon>
        <taxon>Polyporales</taxon>
        <taxon>Steccherinaceae</taxon>
        <taxon>Steccherinum</taxon>
    </lineage>
</organism>
<keyword evidence="3" id="KW-1185">Reference proteome</keyword>
<sequence>MSPRKMLFDIPPELKIAIAHYVRLGDVKSPRPLASLQSLSLTSKAWSIPAQIALYHCVELATPARINQFRTALRTFSSFASYVAVLHFGRPTHTPATYVDSPLLDIEDVFELAALLPNLSTLEIHGVPFEACGSGYLISPQLRWSIETMEIIDGTLRTSAVQVMFYEEDDTTEQQPGHQMQSDSGTTRLVSILQPFMQGTLESLRIPDCPLVGKEHDLVMLAASLKGGLGRNLTELELNLAGRDPDDPDVTDIEGSGSRDVTSDSDAFGPIARFMSPITLRDTCPRLKSLTIAIPLFTMIDAFSTEMLPEWRYALRLMASTHPASLTHIRINFVCYLPSLVGAAVSDTLFSTLNWAHLDKVVSRYSNLEAIEFKPQFGTECGIQYTGSTWTKLPKSFKLDRYLEERMPGAAARGILHVGPFAEPRVLPLSEEEEAEEEQMFYAAYVVSKSTIGPIEY</sequence>
<evidence type="ECO:0000256" key="1">
    <source>
        <dbReference type="SAM" id="MobiDB-lite"/>
    </source>
</evidence>